<keyword evidence="8 10" id="KW-0472">Membrane</keyword>
<dbReference type="AlphaFoldDB" id="A0A1B6L1I0"/>
<dbReference type="InterPro" id="IPR057282">
    <property type="entry name" value="RETREG1-3-like_RHD"/>
</dbReference>
<dbReference type="EMBL" id="GEBQ01022451">
    <property type="protein sequence ID" value="JAT17526.1"/>
    <property type="molecule type" value="Transcribed_RNA"/>
</dbReference>
<evidence type="ECO:0000256" key="3">
    <source>
        <dbReference type="ARBA" id="ARBA00022553"/>
    </source>
</evidence>
<feature type="transmembrane region" description="Helical" evidence="10">
    <location>
        <begin position="58"/>
        <end position="75"/>
    </location>
</feature>
<evidence type="ECO:0000259" key="11">
    <source>
        <dbReference type="Pfam" id="PF24456"/>
    </source>
</evidence>
<evidence type="ECO:0000256" key="5">
    <source>
        <dbReference type="ARBA" id="ARBA00022824"/>
    </source>
</evidence>
<evidence type="ECO:0000256" key="8">
    <source>
        <dbReference type="ARBA" id="ARBA00023136"/>
    </source>
</evidence>
<comment type="subcellular location">
    <subcellularLocation>
        <location evidence="1">Endoplasmic reticulum membrane</location>
        <topology evidence="1">Multi-pass membrane protein</topology>
    </subcellularLocation>
</comment>
<dbReference type="GO" id="GO:0005789">
    <property type="term" value="C:endoplasmic reticulum membrane"/>
    <property type="evidence" value="ECO:0007669"/>
    <property type="project" value="UniProtKB-SubCell"/>
</dbReference>
<gene>
    <name evidence="12" type="ORF">g.23479</name>
</gene>
<evidence type="ECO:0000256" key="6">
    <source>
        <dbReference type="ARBA" id="ARBA00022989"/>
    </source>
</evidence>
<evidence type="ECO:0000256" key="9">
    <source>
        <dbReference type="SAM" id="MobiDB-lite"/>
    </source>
</evidence>
<evidence type="ECO:0000256" key="10">
    <source>
        <dbReference type="SAM" id="Phobius"/>
    </source>
</evidence>
<feature type="transmembrane region" description="Helical" evidence="10">
    <location>
        <begin position="156"/>
        <end position="173"/>
    </location>
</feature>
<evidence type="ECO:0000256" key="4">
    <source>
        <dbReference type="ARBA" id="ARBA00022692"/>
    </source>
</evidence>
<feature type="region of interest" description="Disordered" evidence="9">
    <location>
        <begin position="278"/>
        <end position="326"/>
    </location>
</feature>
<feature type="compositionally biased region" description="Basic and acidic residues" evidence="9">
    <location>
        <begin position="298"/>
        <end position="311"/>
    </location>
</feature>
<sequence length="406" mass="45147">MMAVRNLFNRLKFWKRTLSQGDPLDSELSPEYRLEIKLKRYEMYLSQMQSIIMWDNPAVSVLCILLINILFWIFVSLEWRFYGILSSALLALSVHDAWTGHVWPEISVSPPPSPDTAHPTPTHPSVVAVSRLVTNCCTTVRRYATWMRNLRMQQPGLFCCVCSLLCSCLLLLGRSVSGLALAYCLLMSALLGPALVVKSVPPQMKQTVAQYAACVQQAFAKYSTNDASDDEYLPVTTSEDIALLTRASDMHHDTYDSVTNPESSSDIVSGLVVMPSHEEDSLGNLSDMEPGVSLLPLDHADDSDSNPDDHQIQFQSGHFNGDSSSDEEAFSRDLVFTETDEKDSAALRGLSSLISQAVTSNVLSSVSMLANVMRPRQTTTRQMETDSDNDDFEIINRDELNNQESS</sequence>
<proteinExistence type="inferred from homology"/>
<dbReference type="PANTHER" id="PTHR28659:SF2">
    <property type="entry name" value="RETICULON-LIKE PROTEIN"/>
    <property type="match status" value="1"/>
</dbReference>
<keyword evidence="6 10" id="KW-1133">Transmembrane helix</keyword>
<accession>A0A1B6L1I0</accession>
<feature type="domain" description="RETREG1-3/ARL6IP-like N-terminal reticulon-homology" evidence="11">
    <location>
        <begin position="40"/>
        <end position="205"/>
    </location>
</feature>
<dbReference type="Pfam" id="PF24456">
    <property type="entry name" value="RHD_RETREG1-3"/>
    <property type="match status" value="1"/>
</dbReference>
<organism evidence="12">
    <name type="scientific">Graphocephala atropunctata</name>
    <dbReference type="NCBI Taxonomy" id="36148"/>
    <lineage>
        <taxon>Eukaryota</taxon>
        <taxon>Metazoa</taxon>
        <taxon>Ecdysozoa</taxon>
        <taxon>Arthropoda</taxon>
        <taxon>Hexapoda</taxon>
        <taxon>Insecta</taxon>
        <taxon>Pterygota</taxon>
        <taxon>Neoptera</taxon>
        <taxon>Paraneoptera</taxon>
        <taxon>Hemiptera</taxon>
        <taxon>Auchenorrhyncha</taxon>
        <taxon>Membracoidea</taxon>
        <taxon>Cicadellidae</taxon>
        <taxon>Cicadellinae</taxon>
        <taxon>Cicadellini</taxon>
        <taxon>Graphocephala</taxon>
    </lineage>
</organism>
<evidence type="ECO:0000256" key="1">
    <source>
        <dbReference type="ARBA" id="ARBA00004477"/>
    </source>
</evidence>
<feature type="compositionally biased region" description="Polar residues" evidence="9">
    <location>
        <begin position="312"/>
        <end position="323"/>
    </location>
</feature>
<feature type="transmembrane region" description="Helical" evidence="10">
    <location>
        <begin position="179"/>
        <end position="197"/>
    </location>
</feature>
<protein>
    <recommendedName>
        <fullName evidence="11">RETREG1-3/ARL6IP-like N-terminal reticulon-homology domain-containing protein</fullName>
    </recommendedName>
</protein>
<keyword evidence="4 10" id="KW-0812">Transmembrane</keyword>
<keyword evidence="5" id="KW-0256">Endoplasmic reticulum</keyword>
<evidence type="ECO:0000256" key="7">
    <source>
        <dbReference type="ARBA" id="ARBA00023006"/>
    </source>
</evidence>
<name>A0A1B6L1I0_9HEMI</name>
<dbReference type="GO" id="GO:0061709">
    <property type="term" value="P:reticulophagy"/>
    <property type="evidence" value="ECO:0007669"/>
    <property type="project" value="InterPro"/>
</dbReference>
<dbReference type="PANTHER" id="PTHR28659">
    <property type="entry name" value="RETICULON-LIKE PROTEIN"/>
    <property type="match status" value="1"/>
</dbReference>
<keyword evidence="3" id="KW-0597">Phosphoprotein</keyword>
<comment type="similarity">
    <text evidence="2">Belongs to the RETREG family.</text>
</comment>
<evidence type="ECO:0000256" key="2">
    <source>
        <dbReference type="ARBA" id="ARBA00006299"/>
    </source>
</evidence>
<reference evidence="12" key="1">
    <citation type="submission" date="2015-11" db="EMBL/GenBank/DDBJ databases">
        <title>De novo transcriptome assembly of four potential Pierce s Disease insect vectors from Arizona vineyards.</title>
        <authorList>
            <person name="Tassone E.E."/>
        </authorList>
    </citation>
    <scope>NUCLEOTIDE SEQUENCE</scope>
</reference>
<keyword evidence="7" id="KW-0072">Autophagy</keyword>
<dbReference type="InterPro" id="IPR043384">
    <property type="entry name" value="RETREG1/3"/>
</dbReference>
<evidence type="ECO:0000313" key="12">
    <source>
        <dbReference type="EMBL" id="JAT17526.1"/>
    </source>
</evidence>